<dbReference type="EMBL" id="KK784878">
    <property type="protein sequence ID" value="KDO78745.1"/>
    <property type="molecule type" value="Genomic_DNA"/>
</dbReference>
<dbReference type="PANTHER" id="PTHR35305">
    <property type="entry name" value="FAD-BINDING PROTEIN"/>
    <property type="match status" value="1"/>
</dbReference>
<dbReference type="AlphaFoldDB" id="A0A067GJB5"/>
<gene>
    <name evidence="2" type="ORF">CISIN_1g026871mg</name>
</gene>
<dbReference type="eggNOG" id="KOG2334">
    <property type="taxonomic scope" value="Eukaryota"/>
</dbReference>
<dbReference type="InterPro" id="IPR056697">
    <property type="entry name" value="DUF7795"/>
</dbReference>
<name>A0A067GJB5_CITSI</name>
<dbReference type="PaxDb" id="2711-XP_006466377.1"/>
<dbReference type="PANTHER" id="PTHR35305:SF2">
    <property type="entry name" value="FAD-BINDING PROTEIN"/>
    <property type="match status" value="1"/>
</dbReference>
<proteinExistence type="predicted"/>
<evidence type="ECO:0000313" key="2">
    <source>
        <dbReference type="EMBL" id="KDO78745.1"/>
    </source>
</evidence>
<dbReference type="STRING" id="2711.A0A067GJB5"/>
<dbReference type="Proteomes" id="UP000027120">
    <property type="component" value="Unassembled WGS sequence"/>
</dbReference>
<dbReference type="Pfam" id="PF25071">
    <property type="entry name" value="DUF7795"/>
    <property type="match status" value="1"/>
</dbReference>
<organism evidence="2 3">
    <name type="scientific">Citrus sinensis</name>
    <name type="common">Sweet orange</name>
    <name type="synonym">Citrus aurantium var. sinensis</name>
    <dbReference type="NCBI Taxonomy" id="2711"/>
    <lineage>
        <taxon>Eukaryota</taxon>
        <taxon>Viridiplantae</taxon>
        <taxon>Streptophyta</taxon>
        <taxon>Embryophyta</taxon>
        <taxon>Tracheophyta</taxon>
        <taxon>Spermatophyta</taxon>
        <taxon>Magnoliopsida</taxon>
        <taxon>eudicotyledons</taxon>
        <taxon>Gunneridae</taxon>
        <taxon>Pentapetalae</taxon>
        <taxon>rosids</taxon>
        <taxon>malvids</taxon>
        <taxon>Sapindales</taxon>
        <taxon>Rutaceae</taxon>
        <taxon>Aurantioideae</taxon>
        <taxon>Citrus</taxon>
    </lineage>
</organism>
<keyword evidence="3" id="KW-1185">Reference proteome</keyword>
<reference evidence="2 3" key="1">
    <citation type="submission" date="2014-04" db="EMBL/GenBank/DDBJ databases">
        <authorList>
            <consortium name="International Citrus Genome Consortium"/>
            <person name="Gmitter F."/>
            <person name="Chen C."/>
            <person name="Farmerie W."/>
            <person name="Harkins T."/>
            <person name="Desany B."/>
            <person name="Mohiuddin M."/>
            <person name="Kodira C."/>
            <person name="Borodovsky M."/>
            <person name="Lomsadze A."/>
            <person name="Burns P."/>
            <person name="Jenkins J."/>
            <person name="Prochnik S."/>
            <person name="Shu S."/>
            <person name="Chapman J."/>
            <person name="Pitluck S."/>
            <person name="Schmutz J."/>
            <person name="Rokhsar D."/>
        </authorList>
    </citation>
    <scope>NUCLEOTIDE SEQUENCE</scope>
</reference>
<feature type="domain" description="DUF7795" evidence="1">
    <location>
        <begin position="10"/>
        <end position="131"/>
    </location>
</feature>
<protein>
    <recommendedName>
        <fullName evidence="1">DUF7795 domain-containing protein</fullName>
    </recommendedName>
</protein>
<evidence type="ECO:0000313" key="3">
    <source>
        <dbReference type="Proteomes" id="UP000027120"/>
    </source>
</evidence>
<sequence length="231" mass="26189">MGSDVGKLKSELKEKVLKLFKDFMTRLAKLEELGTSGSKLLTGFKQGLEFLRRPPIDRTSELIENIVKSNETKRVKSYFESGCINVHDSVQNMSKLHTSLLGLTDHLSKAKSILKELECLLEDVSSAIQTATECLPPAWDNDFSNGLDLQATNDEEDIKSSDLQEPEMTEIAAMMGIIYSMLKKDYAMQEKIVISLNLKSLSVELESYCLMWSLHPFINDEIMHRAWRLIP</sequence>
<evidence type="ECO:0000259" key="1">
    <source>
        <dbReference type="Pfam" id="PF25071"/>
    </source>
</evidence>
<accession>A0A067GJB5</accession>